<keyword evidence="2" id="KW-1185">Reference proteome</keyword>
<name>M1B5N3_SOLTU</name>
<proteinExistence type="predicted"/>
<dbReference type="Gramene" id="PGSC0003DMT400037644">
    <property type="protein sequence ID" value="PGSC0003DMT400037644"/>
    <property type="gene ID" value="PGSC0003DMG400014519"/>
</dbReference>
<dbReference type="HOGENOM" id="CLU_1621896_0_0_1"/>
<dbReference type="Proteomes" id="UP000011115">
    <property type="component" value="Unassembled WGS sequence"/>
</dbReference>
<dbReference type="PaxDb" id="4113-PGSC0003DMT400037644"/>
<protein>
    <submittedName>
        <fullName evidence="1">Auxin and ethylene responsive GH3</fullName>
    </submittedName>
</protein>
<dbReference type="AlphaFoldDB" id="M1B5N3"/>
<reference evidence="1" key="2">
    <citation type="submission" date="2015-06" db="UniProtKB">
        <authorList>
            <consortium name="EnsemblPlants"/>
        </authorList>
    </citation>
    <scope>IDENTIFICATION</scope>
    <source>
        <strain evidence="1">DM1-3 516 R44</strain>
    </source>
</reference>
<evidence type="ECO:0000313" key="2">
    <source>
        <dbReference type="Proteomes" id="UP000011115"/>
    </source>
</evidence>
<accession>M1B5N3</accession>
<sequence>MTGDSILSSPLGSSACEKDAKILQFIEEITRIVDAVQQSVLYKILPRNSQIEYLSDHLTFKSIIRIVTYEDIQVKIQHTKYDPYPFLNNLINSHFRITSKQIKESKVNEYLIIFIFHRQSRSSMKSVKFSSNPNRLFQNFFLNGNNRKSVEFASTKVENLLNNF</sequence>
<dbReference type="InParanoid" id="M1B5N3"/>
<organism evidence="1 2">
    <name type="scientific">Solanum tuberosum</name>
    <name type="common">Potato</name>
    <dbReference type="NCBI Taxonomy" id="4113"/>
    <lineage>
        <taxon>Eukaryota</taxon>
        <taxon>Viridiplantae</taxon>
        <taxon>Streptophyta</taxon>
        <taxon>Embryophyta</taxon>
        <taxon>Tracheophyta</taxon>
        <taxon>Spermatophyta</taxon>
        <taxon>Magnoliopsida</taxon>
        <taxon>eudicotyledons</taxon>
        <taxon>Gunneridae</taxon>
        <taxon>Pentapetalae</taxon>
        <taxon>asterids</taxon>
        <taxon>lamiids</taxon>
        <taxon>Solanales</taxon>
        <taxon>Solanaceae</taxon>
        <taxon>Solanoideae</taxon>
        <taxon>Solaneae</taxon>
        <taxon>Solanum</taxon>
    </lineage>
</organism>
<reference evidence="2" key="1">
    <citation type="journal article" date="2011" name="Nature">
        <title>Genome sequence and analysis of the tuber crop potato.</title>
        <authorList>
            <consortium name="The Potato Genome Sequencing Consortium"/>
        </authorList>
    </citation>
    <scope>NUCLEOTIDE SEQUENCE [LARGE SCALE GENOMIC DNA]</scope>
    <source>
        <strain evidence="2">cv. DM1-3 516 R44</strain>
    </source>
</reference>
<dbReference type="EnsemblPlants" id="PGSC0003DMT400037644">
    <property type="protein sequence ID" value="PGSC0003DMT400037644"/>
    <property type="gene ID" value="PGSC0003DMG400014519"/>
</dbReference>
<dbReference type="Pfam" id="PF03321">
    <property type="entry name" value="GH3"/>
    <property type="match status" value="1"/>
</dbReference>
<evidence type="ECO:0000313" key="1">
    <source>
        <dbReference type="EnsemblPlants" id="PGSC0003DMT400037644"/>
    </source>
</evidence>